<evidence type="ECO:0000313" key="8">
    <source>
        <dbReference type="EnsemblMetazoa" id="XP_011677675"/>
    </source>
</evidence>
<keyword evidence="9" id="KW-1185">Reference proteome</keyword>
<dbReference type="RefSeq" id="XP_011677675.1">
    <property type="nucleotide sequence ID" value="XM_011679373.2"/>
</dbReference>
<evidence type="ECO:0000256" key="7">
    <source>
        <dbReference type="SAM" id="Phobius"/>
    </source>
</evidence>
<dbReference type="GeneID" id="105444733"/>
<name>A0A7M7HP64_STRPU</name>
<feature type="transmembrane region" description="Helical" evidence="7">
    <location>
        <begin position="173"/>
        <end position="196"/>
    </location>
</feature>
<evidence type="ECO:0000256" key="4">
    <source>
        <dbReference type="ARBA" id="ARBA00023136"/>
    </source>
</evidence>
<dbReference type="Pfam" id="PF05705">
    <property type="entry name" value="DUF829"/>
    <property type="match status" value="1"/>
</dbReference>
<keyword evidence="5" id="KW-0539">Nucleus</keyword>
<organism evidence="8 9">
    <name type="scientific">Strongylocentrotus purpuratus</name>
    <name type="common">Purple sea urchin</name>
    <dbReference type="NCBI Taxonomy" id="7668"/>
    <lineage>
        <taxon>Eukaryota</taxon>
        <taxon>Metazoa</taxon>
        <taxon>Echinodermata</taxon>
        <taxon>Eleutherozoa</taxon>
        <taxon>Echinozoa</taxon>
        <taxon>Echinoidea</taxon>
        <taxon>Euechinoidea</taxon>
        <taxon>Echinacea</taxon>
        <taxon>Camarodonta</taxon>
        <taxon>Echinidea</taxon>
        <taxon>Strongylocentrotidae</taxon>
        <taxon>Strongylocentrotus</taxon>
    </lineage>
</organism>
<dbReference type="InterPro" id="IPR008547">
    <property type="entry name" value="DUF829_TMEM53"/>
</dbReference>
<dbReference type="EnsemblMetazoa" id="XM_011679373">
    <property type="protein sequence ID" value="XP_011677675"/>
    <property type="gene ID" value="LOC105444733"/>
</dbReference>
<dbReference type="FunCoup" id="A0A7M7HP64">
    <property type="interactions" value="462"/>
</dbReference>
<evidence type="ECO:0000313" key="9">
    <source>
        <dbReference type="Proteomes" id="UP000007110"/>
    </source>
</evidence>
<dbReference type="InterPro" id="IPR029058">
    <property type="entry name" value="AB_hydrolase_fold"/>
</dbReference>
<keyword evidence="4 7" id="KW-0472">Membrane</keyword>
<dbReference type="SUPFAM" id="SSF53474">
    <property type="entry name" value="alpha/beta-Hydrolases"/>
    <property type="match status" value="1"/>
</dbReference>
<dbReference type="GO" id="GO:0005640">
    <property type="term" value="C:nuclear outer membrane"/>
    <property type="evidence" value="ECO:0007669"/>
    <property type="project" value="UniProtKB-SubCell"/>
</dbReference>
<dbReference type="OrthoDB" id="77878at2759"/>
<evidence type="ECO:0000256" key="5">
    <source>
        <dbReference type="ARBA" id="ARBA00023242"/>
    </source>
</evidence>
<evidence type="ECO:0000256" key="6">
    <source>
        <dbReference type="ARBA" id="ARBA00034303"/>
    </source>
</evidence>
<accession>A0A7M7HP64</accession>
<comment type="similarity">
    <text evidence="1">Belongs to the TMEM53 family.</text>
</comment>
<dbReference type="Gene3D" id="3.40.50.1820">
    <property type="entry name" value="alpha/beta hydrolase"/>
    <property type="match status" value="1"/>
</dbReference>
<keyword evidence="2 7" id="KW-0812">Transmembrane</keyword>
<dbReference type="PANTHER" id="PTHR12265">
    <property type="entry name" value="TRANSMEMBRANE PROTEIN 53"/>
    <property type="match status" value="1"/>
</dbReference>
<proteinExistence type="inferred from homology"/>
<reference evidence="9" key="1">
    <citation type="submission" date="2015-02" db="EMBL/GenBank/DDBJ databases">
        <title>Genome sequencing for Strongylocentrotus purpuratus.</title>
        <authorList>
            <person name="Murali S."/>
            <person name="Liu Y."/>
            <person name="Vee V."/>
            <person name="English A."/>
            <person name="Wang M."/>
            <person name="Skinner E."/>
            <person name="Han Y."/>
            <person name="Muzny D.M."/>
            <person name="Worley K.C."/>
            <person name="Gibbs R.A."/>
        </authorList>
    </citation>
    <scope>NUCLEOTIDE SEQUENCE</scope>
</reference>
<dbReference type="KEGG" id="spu:105444733"/>
<dbReference type="AlphaFoldDB" id="A0A7M7HP64"/>
<dbReference type="InParanoid" id="A0A7M7HP64"/>
<dbReference type="OMA" id="VECLFWR"/>
<evidence type="ECO:0000256" key="2">
    <source>
        <dbReference type="ARBA" id="ARBA00022692"/>
    </source>
</evidence>
<evidence type="ECO:0000256" key="3">
    <source>
        <dbReference type="ARBA" id="ARBA00022989"/>
    </source>
</evidence>
<sequence>MEELDYHVTFPTNFSKSREVSDVSESDVRSRSITGDMRTVPVIVLLGWYGCQDKHLAKYSSIYQSKGFITMRYTLPHDYLFSIKKSSTRDVALKLLEAFFDLGLQENPIFFHVFSNGGGYVYRHITETVNGPNPGQCAALKITGVLCDSMPSYPTATSAFRAIVTAMPQSQHWFILYVKSLGVWIFFMVLTLISYIRKGGTSDQGTYYRAMLADKMQCPQLFLYSKKDAIVPYKDIQGIIKERRHRGFDVQEVVWEDSDHVAHLRKHPEEYVAACLKFVKDCLERVD</sequence>
<protein>
    <recommendedName>
        <fullName evidence="10">Transmembrane protein 53</fullName>
    </recommendedName>
</protein>
<dbReference type="PANTHER" id="PTHR12265:SF30">
    <property type="entry name" value="TRANSMEMBRANE PROTEIN 53"/>
    <property type="match status" value="1"/>
</dbReference>
<comment type="subcellular location">
    <subcellularLocation>
        <location evidence="6">Nucleus outer membrane</location>
        <topology evidence="6">Single-pass membrane protein</topology>
    </subcellularLocation>
</comment>
<keyword evidence="3 7" id="KW-1133">Transmembrane helix</keyword>
<reference evidence="8" key="2">
    <citation type="submission" date="2021-01" db="UniProtKB">
        <authorList>
            <consortium name="EnsemblMetazoa"/>
        </authorList>
    </citation>
    <scope>IDENTIFICATION</scope>
</reference>
<evidence type="ECO:0000256" key="1">
    <source>
        <dbReference type="ARBA" id="ARBA00007387"/>
    </source>
</evidence>
<evidence type="ECO:0008006" key="10">
    <source>
        <dbReference type="Google" id="ProtNLM"/>
    </source>
</evidence>
<dbReference type="Proteomes" id="UP000007110">
    <property type="component" value="Unassembled WGS sequence"/>
</dbReference>